<dbReference type="InterPro" id="IPR000504">
    <property type="entry name" value="RRM_dom"/>
</dbReference>
<comment type="similarity">
    <text evidence="1">Belongs to the RRP7 family.</text>
</comment>
<keyword evidence="3" id="KW-0175">Coiled coil</keyword>
<dbReference type="EMBL" id="JACVVK020000109">
    <property type="protein sequence ID" value="KAK7491849.1"/>
    <property type="molecule type" value="Genomic_DNA"/>
</dbReference>
<proteinExistence type="inferred from homology"/>
<gene>
    <name evidence="5" type="ORF">BaRGS_00016868</name>
</gene>
<organism evidence="5 6">
    <name type="scientific">Batillaria attramentaria</name>
    <dbReference type="NCBI Taxonomy" id="370345"/>
    <lineage>
        <taxon>Eukaryota</taxon>
        <taxon>Metazoa</taxon>
        <taxon>Spiralia</taxon>
        <taxon>Lophotrochozoa</taxon>
        <taxon>Mollusca</taxon>
        <taxon>Gastropoda</taxon>
        <taxon>Caenogastropoda</taxon>
        <taxon>Sorbeoconcha</taxon>
        <taxon>Cerithioidea</taxon>
        <taxon>Batillariidae</taxon>
        <taxon>Batillaria</taxon>
    </lineage>
</organism>
<reference evidence="5 6" key="1">
    <citation type="journal article" date="2023" name="Sci. Data">
        <title>Genome assembly of the Korean intertidal mud-creeper Batillaria attramentaria.</title>
        <authorList>
            <person name="Patra A.K."/>
            <person name="Ho P.T."/>
            <person name="Jun S."/>
            <person name="Lee S.J."/>
            <person name="Kim Y."/>
            <person name="Won Y.J."/>
        </authorList>
    </citation>
    <scope>NUCLEOTIDE SEQUENCE [LARGE SCALE GENOMIC DNA]</scope>
    <source>
        <strain evidence="5">Wonlab-2016</strain>
    </source>
</reference>
<dbReference type="InterPro" id="IPR040447">
    <property type="entry name" value="RRM_Rrp7"/>
</dbReference>
<dbReference type="SUPFAM" id="SSF54928">
    <property type="entry name" value="RNA-binding domain, RBD"/>
    <property type="match status" value="1"/>
</dbReference>
<feature type="domain" description="RRM" evidence="4">
    <location>
        <begin position="49"/>
        <end position="138"/>
    </location>
</feature>
<dbReference type="Proteomes" id="UP001519460">
    <property type="component" value="Unassembled WGS sequence"/>
</dbReference>
<accession>A0ABD0KX70</accession>
<dbReference type="AlphaFoldDB" id="A0ABD0KX70"/>
<dbReference type="PROSITE" id="PS50102">
    <property type="entry name" value="RRM"/>
    <property type="match status" value="1"/>
</dbReference>
<keyword evidence="6" id="KW-1185">Reference proteome</keyword>
<dbReference type="CDD" id="cd12294">
    <property type="entry name" value="RRM_Rrp7A"/>
    <property type="match status" value="1"/>
</dbReference>
<feature type="coiled-coil region" evidence="3">
    <location>
        <begin position="158"/>
        <end position="266"/>
    </location>
</feature>
<dbReference type="InterPro" id="IPR012677">
    <property type="entry name" value="Nucleotide-bd_a/b_plait_sf"/>
</dbReference>
<dbReference type="CDD" id="cd12951">
    <property type="entry name" value="RRP7_Rrp7A"/>
    <property type="match status" value="1"/>
</dbReference>
<evidence type="ECO:0000313" key="6">
    <source>
        <dbReference type="Proteomes" id="UP001519460"/>
    </source>
</evidence>
<sequence>MATSSEAHMEIQGFTVVPVRFDASCQSQHYLYTKKHTTRETDEVKPREKTLFVLNVPPYATEGSLRQAFSCCGKVMKVYLHDKPTKGEPPVETSQFFPEHATPKGFKVAYIVFKRSDSVQKALTLPYSKPLLLSTAENPVVTGIEKWKQHYLDQTTDVAEMKKEVTRFMEEYDKKVEEEQKQAKEMDGVPDDDGWITVTRVGKNKGAPRTEAEEKRVTIKDRKKRKEKELVNFYSFQIRESKKQHIVELRKKFEEDKQRIAMMKAARKFRPY</sequence>
<dbReference type="Pfam" id="PF12923">
    <property type="entry name" value="RRP7"/>
    <property type="match status" value="1"/>
</dbReference>
<comment type="caution">
    <text evidence="5">The sequence shown here is derived from an EMBL/GenBank/DDBJ whole genome shotgun (WGS) entry which is preliminary data.</text>
</comment>
<dbReference type="Gene3D" id="6.10.250.1770">
    <property type="match status" value="1"/>
</dbReference>
<dbReference type="SMART" id="SM00360">
    <property type="entry name" value="RRM"/>
    <property type="match status" value="1"/>
</dbReference>
<dbReference type="InterPro" id="IPR035979">
    <property type="entry name" value="RBD_domain_sf"/>
</dbReference>
<protein>
    <recommendedName>
        <fullName evidence="4">RRM domain-containing protein</fullName>
    </recommendedName>
</protein>
<dbReference type="PANTHER" id="PTHR13191">
    <property type="entry name" value="RIBOSOMAL RNA PROCESSING PROTEIN 7-RELATED"/>
    <property type="match status" value="1"/>
</dbReference>
<dbReference type="PANTHER" id="PTHR13191:SF0">
    <property type="entry name" value="RIBOSOMAL RNA-PROCESSING PROTEIN 7 HOMOLOG A-RELATED"/>
    <property type="match status" value="1"/>
</dbReference>
<dbReference type="GO" id="GO:0003723">
    <property type="term" value="F:RNA binding"/>
    <property type="evidence" value="ECO:0007669"/>
    <property type="project" value="UniProtKB-UniRule"/>
</dbReference>
<evidence type="ECO:0000259" key="4">
    <source>
        <dbReference type="PROSITE" id="PS50102"/>
    </source>
</evidence>
<dbReference type="Gene3D" id="3.30.70.330">
    <property type="match status" value="1"/>
</dbReference>
<keyword evidence="2" id="KW-0694">RNA-binding</keyword>
<evidence type="ECO:0000256" key="3">
    <source>
        <dbReference type="SAM" id="Coils"/>
    </source>
</evidence>
<evidence type="ECO:0000256" key="2">
    <source>
        <dbReference type="PROSITE-ProRule" id="PRU00176"/>
    </source>
</evidence>
<evidence type="ECO:0000256" key="1">
    <source>
        <dbReference type="ARBA" id="ARBA00006110"/>
    </source>
</evidence>
<name>A0ABD0KX70_9CAEN</name>
<dbReference type="InterPro" id="IPR024326">
    <property type="entry name" value="RRP7_C"/>
</dbReference>
<evidence type="ECO:0000313" key="5">
    <source>
        <dbReference type="EMBL" id="KAK7491849.1"/>
    </source>
</evidence>
<dbReference type="Pfam" id="PF17799">
    <property type="entry name" value="RRM_Rrp7"/>
    <property type="match status" value="1"/>
</dbReference>
<dbReference type="InterPro" id="IPR040446">
    <property type="entry name" value="RRP7"/>
</dbReference>
<dbReference type="InterPro" id="IPR034890">
    <property type="entry name" value="Rrp7A_RRM"/>
</dbReference>